<evidence type="ECO:0000313" key="3">
    <source>
        <dbReference type="Proteomes" id="UP001215280"/>
    </source>
</evidence>
<evidence type="ECO:0000313" key="2">
    <source>
        <dbReference type="EMBL" id="KAJ7771107.1"/>
    </source>
</evidence>
<name>A0AAD7NQS8_9AGAR</name>
<keyword evidence="3" id="KW-1185">Reference proteome</keyword>
<gene>
    <name evidence="2" type="ORF">DFH07DRAFT_937962</name>
</gene>
<proteinExistence type="predicted"/>
<dbReference type="AlphaFoldDB" id="A0AAD7NQS8"/>
<sequence length="309" mass="33432">MPVRGTAEAELVRAAHKELAYLEQFGQPLLPFQREEGRLSVPGAVAVGPPREPEPLSLHRVVTRPLRQGPGPVISASAILTSGGAISSFRPDRLATRLDPAPVSPCREFRRLRRNRVKASGGTLPSPPRPLPLHQEHGGVQQAPSHGLDGGRGRALIVAAENWELFTGGGVAHPLVFDAEDVRETMKLDEVQTSSDEIMKNCRNIIGFGSEGSTHYEEAMSRCKHTGKTESNAFGYTFSYGERITFGVAEIGAERSCFGSSRNSSQKVLFRLEPKVQLKVTLSEQPKISSHWQQLAAANCGSAAAAQQP</sequence>
<accession>A0AAD7NQS8</accession>
<comment type="caution">
    <text evidence="2">The sequence shown here is derived from an EMBL/GenBank/DDBJ whole genome shotgun (WGS) entry which is preliminary data.</text>
</comment>
<feature type="region of interest" description="Disordered" evidence="1">
    <location>
        <begin position="116"/>
        <end position="150"/>
    </location>
</feature>
<evidence type="ECO:0000256" key="1">
    <source>
        <dbReference type="SAM" id="MobiDB-lite"/>
    </source>
</evidence>
<organism evidence="2 3">
    <name type="scientific">Mycena maculata</name>
    <dbReference type="NCBI Taxonomy" id="230809"/>
    <lineage>
        <taxon>Eukaryota</taxon>
        <taxon>Fungi</taxon>
        <taxon>Dikarya</taxon>
        <taxon>Basidiomycota</taxon>
        <taxon>Agaricomycotina</taxon>
        <taxon>Agaricomycetes</taxon>
        <taxon>Agaricomycetidae</taxon>
        <taxon>Agaricales</taxon>
        <taxon>Marasmiineae</taxon>
        <taxon>Mycenaceae</taxon>
        <taxon>Mycena</taxon>
    </lineage>
</organism>
<reference evidence="2" key="1">
    <citation type="submission" date="2023-03" db="EMBL/GenBank/DDBJ databases">
        <title>Massive genome expansion in bonnet fungi (Mycena s.s.) driven by repeated elements and novel gene families across ecological guilds.</title>
        <authorList>
            <consortium name="Lawrence Berkeley National Laboratory"/>
            <person name="Harder C.B."/>
            <person name="Miyauchi S."/>
            <person name="Viragh M."/>
            <person name="Kuo A."/>
            <person name="Thoen E."/>
            <person name="Andreopoulos B."/>
            <person name="Lu D."/>
            <person name="Skrede I."/>
            <person name="Drula E."/>
            <person name="Henrissat B."/>
            <person name="Morin E."/>
            <person name="Kohler A."/>
            <person name="Barry K."/>
            <person name="LaButti K."/>
            <person name="Morin E."/>
            <person name="Salamov A."/>
            <person name="Lipzen A."/>
            <person name="Mereny Z."/>
            <person name="Hegedus B."/>
            <person name="Baldrian P."/>
            <person name="Stursova M."/>
            <person name="Weitz H."/>
            <person name="Taylor A."/>
            <person name="Grigoriev I.V."/>
            <person name="Nagy L.G."/>
            <person name="Martin F."/>
            <person name="Kauserud H."/>
        </authorList>
    </citation>
    <scope>NUCLEOTIDE SEQUENCE</scope>
    <source>
        <strain evidence="2">CBHHK188m</strain>
    </source>
</reference>
<dbReference type="Proteomes" id="UP001215280">
    <property type="component" value="Unassembled WGS sequence"/>
</dbReference>
<protein>
    <submittedName>
        <fullName evidence="2">Uncharacterized protein</fullName>
    </submittedName>
</protein>
<dbReference type="EMBL" id="JARJLG010000022">
    <property type="protein sequence ID" value="KAJ7771107.1"/>
    <property type="molecule type" value="Genomic_DNA"/>
</dbReference>